<dbReference type="GO" id="GO:0005615">
    <property type="term" value="C:extracellular space"/>
    <property type="evidence" value="ECO:0007669"/>
    <property type="project" value="TreeGrafter"/>
</dbReference>
<dbReference type="PROSITE" id="PS50213">
    <property type="entry name" value="FAS1"/>
    <property type="match status" value="2"/>
</dbReference>
<feature type="domain" description="FAS1" evidence="2">
    <location>
        <begin position="190"/>
        <end position="328"/>
    </location>
</feature>
<sequence length="417" mass="42566">MRHAALLSLALAPSVALAQNSTILAGLVGALSAAGLTQLINVATTINSTSVGQSILANITSGSPFLLFAPNNDAWSKAPANFTSPATTLADVFSYHVVPGNFSAVQTQYPNITLGQTLYDDPLTVHLEGGKPQVVAWSERADGKTHVLNQRNDSTVVNTTTFGNLTIFIIDNVLQVPENLEDTIPTNNLSLNGFSTLLKSATLSFYNASTASTSDVTFFDAFNTGYHGFTLFSPNDTAITAANGTLAGIAGNRTALNSVLFNHVINATSLYTPLLAGSQNFTTAGGEALSFKLNATGQYVTLGNITAMIVQPDVLLPNGVVHIIDRVLLDTDSDPSSASSALSSATSAASASQSSQTAPIGFSITSSLASAASSAAAAASSSGSSSGAASFGFSAHNLVGLTVALAAAVFGGVMTIF</sequence>
<reference evidence="3 4" key="1">
    <citation type="submission" date="2021-08" db="EMBL/GenBank/DDBJ databases">
        <title>Draft Genome Sequence of Phanerochaete sordida strain YK-624.</title>
        <authorList>
            <person name="Mori T."/>
            <person name="Dohra H."/>
            <person name="Suzuki T."/>
            <person name="Kawagishi H."/>
            <person name="Hirai H."/>
        </authorList>
    </citation>
    <scope>NUCLEOTIDE SEQUENCE [LARGE SCALE GENOMIC DNA]</scope>
    <source>
        <strain evidence="3 4">YK-624</strain>
    </source>
</reference>
<dbReference type="SMART" id="SM00554">
    <property type="entry name" value="FAS1"/>
    <property type="match status" value="2"/>
</dbReference>
<dbReference type="GO" id="GO:0016236">
    <property type="term" value="P:macroautophagy"/>
    <property type="evidence" value="ECO:0007669"/>
    <property type="project" value="TreeGrafter"/>
</dbReference>
<dbReference type="PANTHER" id="PTHR10900">
    <property type="entry name" value="PERIOSTIN-RELATED"/>
    <property type="match status" value="1"/>
</dbReference>
<gene>
    <name evidence="3" type="ORF">PsYK624_130100</name>
</gene>
<evidence type="ECO:0000313" key="4">
    <source>
        <dbReference type="Proteomes" id="UP000703269"/>
    </source>
</evidence>
<comment type="caution">
    <text evidence="3">The sequence shown here is derived from an EMBL/GenBank/DDBJ whole genome shotgun (WGS) entry which is preliminary data.</text>
</comment>
<feature type="domain" description="FAS1" evidence="2">
    <location>
        <begin position="20"/>
        <end position="174"/>
    </location>
</feature>
<evidence type="ECO:0000259" key="2">
    <source>
        <dbReference type="PROSITE" id="PS50213"/>
    </source>
</evidence>
<protein>
    <submittedName>
        <fullName evidence="3">Fasciclin domain-containing protein</fullName>
    </submittedName>
</protein>
<accession>A0A9P3LJL7</accession>
<dbReference type="EMBL" id="BPQB01000064">
    <property type="protein sequence ID" value="GJE96804.1"/>
    <property type="molecule type" value="Genomic_DNA"/>
</dbReference>
<organism evidence="3 4">
    <name type="scientific">Phanerochaete sordida</name>
    <dbReference type="NCBI Taxonomy" id="48140"/>
    <lineage>
        <taxon>Eukaryota</taxon>
        <taxon>Fungi</taxon>
        <taxon>Dikarya</taxon>
        <taxon>Basidiomycota</taxon>
        <taxon>Agaricomycotina</taxon>
        <taxon>Agaricomycetes</taxon>
        <taxon>Polyporales</taxon>
        <taxon>Phanerochaetaceae</taxon>
        <taxon>Phanerochaete</taxon>
    </lineage>
</organism>
<evidence type="ECO:0000313" key="3">
    <source>
        <dbReference type="EMBL" id="GJE96804.1"/>
    </source>
</evidence>
<dbReference type="Pfam" id="PF02469">
    <property type="entry name" value="Fasciclin"/>
    <property type="match status" value="2"/>
</dbReference>
<dbReference type="AlphaFoldDB" id="A0A9P3LJL7"/>
<keyword evidence="1" id="KW-0732">Signal</keyword>
<keyword evidence="4" id="KW-1185">Reference proteome</keyword>
<dbReference type="Proteomes" id="UP000703269">
    <property type="component" value="Unassembled WGS sequence"/>
</dbReference>
<dbReference type="GO" id="GO:0000329">
    <property type="term" value="C:fungal-type vacuole membrane"/>
    <property type="evidence" value="ECO:0007669"/>
    <property type="project" value="TreeGrafter"/>
</dbReference>
<feature type="signal peptide" evidence="1">
    <location>
        <begin position="1"/>
        <end position="18"/>
    </location>
</feature>
<evidence type="ECO:0000256" key="1">
    <source>
        <dbReference type="SAM" id="SignalP"/>
    </source>
</evidence>
<dbReference type="OrthoDB" id="286301at2759"/>
<feature type="chain" id="PRO_5040378574" evidence="1">
    <location>
        <begin position="19"/>
        <end position="417"/>
    </location>
</feature>
<dbReference type="InterPro" id="IPR036378">
    <property type="entry name" value="FAS1_dom_sf"/>
</dbReference>
<name>A0A9P3LJL7_9APHY</name>
<dbReference type="SUPFAM" id="SSF82153">
    <property type="entry name" value="FAS1 domain"/>
    <property type="match status" value="2"/>
</dbReference>
<dbReference type="InterPro" id="IPR050904">
    <property type="entry name" value="Adhesion/Biosynth-related"/>
</dbReference>
<proteinExistence type="predicted"/>
<dbReference type="PANTHER" id="PTHR10900:SF122">
    <property type="entry name" value="FAS1 DOMAIN-CONTAINING PROTEIN"/>
    <property type="match status" value="1"/>
</dbReference>
<dbReference type="InterPro" id="IPR000782">
    <property type="entry name" value="FAS1_domain"/>
</dbReference>
<dbReference type="Gene3D" id="2.30.180.10">
    <property type="entry name" value="FAS1 domain"/>
    <property type="match status" value="2"/>
</dbReference>